<evidence type="ECO:0000256" key="6">
    <source>
        <dbReference type="ARBA" id="ARBA00023163"/>
    </source>
</evidence>
<evidence type="ECO:0000256" key="2">
    <source>
        <dbReference type="ARBA" id="ARBA00022723"/>
    </source>
</evidence>
<name>A0A9P8T914_9ASCO</name>
<dbReference type="InterPro" id="IPR007219">
    <property type="entry name" value="XnlR_reg_dom"/>
</dbReference>
<reference evidence="9" key="2">
    <citation type="submission" date="2021-01" db="EMBL/GenBank/DDBJ databases">
        <authorList>
            <person name="Schikora-Tamarit M.A."/>
        </authorList>
    </citation>
    <scope>NUCLEOTIDE SEQUENCE</scope>
    <source>
        <strain evidence="9">CBS6075</strain>
    </source>
</reference>
<comment type="caution">
    <text evidence="9">The sequence shown here is derived from an EMBL/GenBank/DDBJ whole genome shotgun (WGS) entry which is preliminary data.</text>
</comment>
<dbReference type="EMBL" id="JAEUBE010000087">
    <property type="protein sequence ID" value="KAH3670381.1"/>
    <property type="molecule type" value="Genomic_DNA"/>
</dbReference>
<feature type="domain" description="Zn(2)-C6 fungal-type" evidence="8">
    <location>
        <begin position="14"/>
        <end position="45"/>
    </location>
</feature>
<dbReference type="CDD" id="cd12148">
    <property type="entry name" value="fungal_TF_MHR"/>
    <property type="match status" value="1"/>
</dbReference>
<dbReference type="PANTHER" id="PTHR31313:SF81">
    <property type="entry name" value="TY1 ENHANCER ACTIVATOR"/>
    <property type="match status" value="1"/>
</dbReference>
<dbReference type="SMART" id="SM00906">
    <property type="entry name" value="Fungal_trans"/>
    <property type="match status" value="1"/>
</dbReference>
<dbReference type="Proteomes" id="UP000769157">
    <property type="component" value="Unassembled WGS sequence"/>
</dbReference>
<dbReference type="Pfam" id="PF04082">
    <property type="entry name" value="Fungal_trans"/>
    <property type="match status" value="1"/>
</dbReference>
<dbReference type="PROSITE" id="PS50048">
    <property type="entry name" value="ZN2_CY6_FUNGAL_2"/>
    <property type="match status" value="1"/>
</dbReference>
<protein>
    <recommendedName>
        <fullName evidence="8">Zn(2)-C6 fungal-type domain-containing protein</fullName>
    </recommendedName>
</protein>
<dbReference type="GO" id="GO:0005634">
    <property type="term" value="C:nucleus"/>
    <property type="evidence" value="ECO:0007669"/>
    <property type="project" value="UniProtKB-SubCell"/>
</dbReference>
<keyword evidence="7" id="KW-0539">Nucleus</keyword>
<dbReference type="CDD" id="cd00067">
    <property type="entry name" value="GAL4"/>
    <property type="match status" value="1"/>
</dbReference>
<sequence length="630" mass="73064">MSIQGRQRQRASVACLECRNRKIKCDLSLKHPCSSCLKHNLECQRSSKDFRKERHDSKYIRDLEERLKDNTHLFDQLKSQIALLSDTISGISRPEKQPSKPVEKSHHENVQYPWTDSFPEYKNQSLSVYGPTSIFDSVNIPNSEINEVDQLKMLNSDTEILECIKLFFQWLYPDLHCFLYREAFLLDFFHPKKDFSYCSKELVLSICSIGALLSSNDKIKEKSLMFYDEARESLLKKLNHPTLTSLQSFLLLGLYDIYSGRNNGGWMLSGSGLRMGYNLGFQLSPKSWNVGSKHQVNETNLGIRSRVLWGSYLADHFISLILGRPSVLKMSQTTIEECETMPNIEWIDEFTYKDPRSDETPEEVDIVNPLKAIVDLINITEYMLLEIFTGAGPLDDHSFEISDKLKLLQKYNEELIEWKARLPENLHWTPAKLETEGCDPTKMVLKYFYYIVLLCLNRPFISLTRESPESIKICQDVISELHIAITQFTSIHGFRKCSILIIYSCILSISVILLSSKRSVAEYLHQNPITRQHFFDFMVVLEKSGETWKLSEKSYAMIRSKLSTNYEFDYDSEYAAYLKSTPPYLDNYKEPDWGTVPLDNSFGGPPLFMTSEVFDNWESLFPDYTFNDKL</sequence>
<keyword evidence="6" id="KW-0804">Transcription</keyword>
<dbReference type="SMART" id="SM00066">
    <property type="entry name" value="GAL4"/>
    <property type="match status" value="1"/>
</dbReference>
<accession>A0A9P8T914</accession>
<dbReference type="GO" id="GO:0000981">
    <property type="term" value="F:DNA-binding transcription factor activity, RNA polymerase II-specific"/>
    <property type="evidence" value="ECO:0007669"/>
    <property type="project" value="InterPro"/>
</dbReference>
<dbReference type="InterPro" id="IPR051615">
    <property type="entry name" value="Transcr_Regulatory_Elem"/>
</dbReference>
<dbReference type="PANTHER" id="PTHR31313">
    <property type="entry name" value="TY1 ENHANCER ACTIVATOR"/>
    <property type="match status" value="1"/>
</dbReference>
<evidence type="ECO:0000313" key="10">
    <source>
        <dbReference type="Proteomes" id="UP000769157"/>
    </source>
</evidence>
<evidence type="ECO:0000256" key="7">
    <source>
        <dbReference type="ARBA" id="ARBA00023242"/>
    </source>
</evidence>
<dbReference type="GO" id="GO:0003677">
    <property type="term" value="F:DNA binding"/>
    <property type="evidence" value="ECO:0007669"/>
    <property type="project" value="UniProtKB-KW"/>
</dbReference>
<dbReference type="Pfam" id="PF00172">
    <property type="entry name" value="Zn_clus"/>
    <property type="match status" value="1"/>
</dbReference>
<dbReference type="GeneID" id="70232864"/>
<gene>
    <name evidence="9" type="ORF">OGAPHI_000896</name>
</gene>
<dbReference type="GO" id="GO:0008270">
    <property type="term" value="F:zinc ion binding"/>
    <property type="evidence" value="ECO:0007669"/>
    <property type="project" value="InterPro"/>
</dbReference>
<keyword evidence="2" id="KW-0479">Metal-binding</keyword>
<dbReference type="InterPro" id="IPR001138">
    <property type="entry name" value="Zn2Cys6_DnaBD"/>
</dbReference>
<dbReference type="InterPro" id="IPR036864">
    <property type="entry name" value="Zn2-C6_fun-type_DNA-bd_sf"/>
</dbReference>
<keyword evidence="4" id="KW-0805">Transcription regulation</keyword>
<dbReference type="Gene3D" id="4.10.240.10">
    <property type="entry name" value="Zn(2)-C6 fungal-type DNA-binding domain"/>
    <property type="match status" value="1"/>
</dbReference>
<comment type="subcellular location">
    <subcellularLocation>
        <location evidence="1">Nucleus</location>
    </subcellularLocation>
</comment>
<evidence type="ECO:0000256" key="5">
    <source>
        <dbReference type="ARBA" id="ARBA00023125"/>
    </source>
</evidence>
<organism evidence="9 10">
    <name type="scientific">Ogataea philodendri</name>
    <dbReference type="NCBI Taxonomy" id="1378263"/>
    <lineage>
        <taxon>Eukaryota</taxon>
        <taxon>Fungi</taxon>
        <taxon>Dikarya</taxon>
        <taxon>Ascomycota</taxon>
        <taxon>Saccharomycotina</taxon>
        <taxon>Pichiomycetes</taxon>
        <taxon>Pichiales</taxon>
        <taxon>Pichiaceae</taxon>
        <taxon>Ogataea</taxon>
    </lineage>
</organism>
<dbReference type="GO" id="GO:0006351">
    <property type="term" value="P:DNA-templated transcription"/>
    <property type="evidence" value="ECO:0007669"/>
    <property type="project" value="InterPro"/>
</dbReference>
<evidence type="ECO:0000256" key="3">
    <source>
        <dbReference type="ARBA" id="ARBA00022833"/>
    </source>
</evidence>
<keyword evidence="10" id="KW-1185">Reference proteome</keyword>
<dbReference type="OrthoDB" id="2428527at2759"/>
<reference evidence="9" key="1">
    <citation type="journal article" date="2021" name="Open Biol.">
        <title>Shared evolutionary footprints suggest mitochondrial oxidative damage underlies multiple complex I losses in fungi.</title>
        <authorList>
            <person name="Schikora-Tamarit M.A."/>
            <person name="Marcet-Houben M."/>
            <person name="Nosek J."/>
            <person name="Gabaldon T."/>
        </authorList>
    </citation>
    <scope>NUCLEOTIDE SEQUENCE</scope>
    <source>
        <strain evidence="9">CBS6075</strain>
    </source>
</reference>
<dbReference type="RefSeq" id="XP_046063806.1">
    <property type="nucleotide sequence ID" value="XM_046209040.1"/>
</dbReference>
<keyword evidence="3" id="KW-0862">Zinc</keyword>
<evidence type="ECO:0000259" key="8">
    <source>
        <dbReference type="PROSITE" id="PS50048"/>
    </source>
</evidence>
<evidence type="ECO:0000256" key="1">
    <source>
        <dbReference type="ARBA" id="ARBA00004123"/>
    </source>
</evidence>
<evidence type="ECO:0000313" key="9">
    <source>
        <dbReference type="EMBL" id="KAH3670381.1"/>
    </source>
</evidence>
<proteinExistence type="predicted"/>
<keyword evidence="5" id="KW-0238">DNA-binding</keyword>
<evidence type="ECO:0000256" key="4">
    <source>
        <dbReference type="ARBA" id="ARBA00023015"/>
    </source>
</evidence>
<dbReference type="PROSITE" id="PS00463">
    <property type="entry name" value="ZN2_CY6_FUNGAL_1"/>
    <property type="match status" value="1"/>
</dbReference>
<dbReference type="AlphaFoldDB" id="A0A9P8T914"/>
<dbReference type="SUPFAM" id="SSF57701">
    <property type="entry name" value="Zn2/Cys6 DNA-binding domain"/>
    <property type="match status" value="1"/>
</dbReference>